<evidence type="ECO:0000256" key="1">
    <source>
        <dbReference type="ARBA" id="ARBA00012452"/>
    </source>
</evidence>
<keyword evidence="2" id="KW-0808">Transferase</keyword>
<evidence type="ECO:0000313" key="8">
    <source>
        <dbReference type="Proteomes" id="UP000708208"/>
    </source>
</evidence>
<feature type="domain" description="GST C-terminal" evidence="6">
    <location>
        <begin position="38"/>
        <end position="161"/>
    </location>
</feature>
<dbReference type="PROSITE" id="PS50405">
    <property type="entry name" value="GST_CTER"/>
    <property type="match status" value="1"/>
</dbReference>
<dbReference type="EC" id="2.5.1.18" evidence="1"/>
<evidence type="ECO:0000256" key="3">
    <source>
        <dbReference type="ARBA" id="ARBA00038317"/>
    </source>
</evidence>
<sequence length="161" mass="18443">VPYGKLPMLLIGNGERKLVSSKPICRYLAAKFGLVCEDPFDDAKCDEYMDSLRDFCDQFRPLFCNKDEDYRASVLTRLETSVIPRYVGKFDAIIAKNNGTNIVGNKLTWADAYLAHCLWHFSTVLKIDFIQNYPAVTNLVNHVFSIPAIKDWMEVRPKTGW</sequence>
<dbReference type="GO" id="GO:0006749">
    <property type="term" value="P:glutathione metabolic process"/>
    <property type="evidence" value="ECO:0007669"/>
    <property type="project" value="TreeGrafter"/>
</dbReference>
<dbReference type="InterPro" id="IPR004045">
    <property type="entry name" value="Glutathione_S-Trfase_N"/>
</dbReference>
<reference evidence="7" key="1">
    <citation type="submission" date="2021-06" db="EMBL/GenBank/DDBJ databases">
        <authorList>
            <person name="Hodson N. C."/>
            <person name="Mongue J. A."/>
            <person name="Jaron S. K."/>
        </authorList>
    </citation>
    <scope>NUCLEOTIDE SEQUENCE</scope>
</reference>
<evidence type="ECO:0000313" key="7">
    <source>
        <dbReference type="EMBL" id="CAG7734749.1"/>
    </source>
</evidence>
<feature type="domain" description="GST N-terminal" evidence="5">
    <location>
        <begin position="1"/>
        <end position="36"/>
    </location>
</feature>
<dbReference type="GO" id="GO:0004364">
    <property type="term" value="F:glutathione transferase activity"/>
    <property type="evidence" value="ECO:0007669"/>
    <property type="project" value="UniProtKB-EC"/>
</dbReference>
<evidence type="ECO:0000259" key="5">
    <source>
        <dbReference type="PROSITE" id="PS50404"/>
    </source>
</evidence>
<dbReference type="PANTHER" id="PTHR11571:SF224">
    <property type="entry name" value="HEMATOPOIETIC PROSTAGLANDIN D SYNTHASE"/>
    <property type="match status" value="1"/>
</dbReference>
<protein>
    <recommendedName>
        <fullName evidence="1">glutathione transferase</fullName>
        <ecNumber evidence="1">2.5.1.18</ecNumber>
    </recommendedName>
</protein>
<dbReference type="InterPro" id="IPR050213">
    <property type="entry name" value="GST_superfamily"/>
</dbReference>
<comment type="similarity">
    <text evidence="3">Belongs to the GST superfamily. Sigma family.</text>
</comment>
<comment type="caution">
    <text evidence="7">The sequence shown here is derived from an EMBL/GenBank/DDBJ whole genome shotgun (WGS) entry which is preliminary data.</text>
</comment>
<dbReference type="PANTHER" id="PTHR11571">
    <property type="entry name" value="GLUTATHIONE S-TRANSFERASE"/>
    <property type="match status" value="1"/>
</dbReference>
<accession>A0A8J2P857</accession>
<dbReference type="CDD" id="cd03192">
    <property type="entry name" value="GST_C_Sigma_like"/>
    <property type="match status" value="1"/>
</dbReference>
<feature type="non-terminal residue" evidence="7">
    <location>
        <position position="1"/>
    </location>
</feature>
<gene>
    <name evidence="7" type="ORF">AFUS01_LOCUS23122</name>
</gene>
<evidence type="ECO:0000256" key="2">
    <source>
        <dbReference type="ARBA" id="ARBA00022679"/>
    </source>
</evidence>
<dbReference type="PROSITE" id="PS50404">
    <property type="entry name" value="GST_NTER"/>
    <property type="match status" value="1"/>
</dbReference>
<dbReference type="Proteomes" id="UP000708208">
    <property type="component" value="Unassembled WGS sequence"/>
</dbReference>
<evidence type="ECO:0000259" key="6">
    <source>
        <dbReference type="PROSITE" id="PS50405"/>
    </source>
</evidence>
<organism evidence="7 8">
    <name type="scientific">Allacma fusca</name>
    <dbReference type="NCBI Taxonomy" id="39272"/>
    <lineage>
        <taxon>Eukaryota</taxon>
        <taxon>Metazoa</taxon>
        <taxon>Ecdysozoa</taxon>
        <taxon>Arthropoda</taxon>
        <taxon>Hexapoda</taxon>
        <taxon>Collembola</taxon>
        <taxon>Symphypleona</taxon>
        <taxon>Sminthuridae</taxon>
        <taxon>Allacma</taxon>
    </lineage>
</organism>
<name>A0A8J2P857_9HEXA</name>
<dbReference type="InterPro" id="IPR004046">
    <property type="entry name" value="GST_C"/>
</dbReference>
<dbReference type="EMBL" id="CAJVCH010275613">
    <property type="protein sequence ID" value="CAG7734749.1"/>
    <property type="molecule type" value="Genomic_DNA"/>
</dbReference>
<dbReference type="OrthoDB" id="414243at2759"/>
<dbReference type="InterPro" id="IPR010987">
    <property type="entry name" value="Glutathione-S-Trfase_C-like"/>
</dbReference>
<proteinExistence type="inferred from homology"/>
<comment type="catalytic activity">
    <reaction evidence="4">
        <text>RX + glutathione = an S-substituted glutathione + a halide anion + H(+)</text>
        <dbReference type="Rhea" id="RHEA:16437"/>
        <dbReference type="ChEBI" id="CHEBI:15378"/>
        <dbReference type="ChEBI" id="CHEBI:16042"/>
        <dbReference type="ChEBI" id="CHEBI:17792"/>
        <dbReference type="ChEBI" id="CHEBI:57925"/>
        <dbReference type="ChEBI" id="CHEBI:90779"/>
        <dbReference type="EC" id="2.5.1.18"/>
    </reaction>
</comment>
<evidence type="ECO:0000256" key="4">
    <source>
        <dbReference type="ARBA" id="ARBA00047960"/>
    </source>
</evidence>
<keyword evidence="8" id="KW-1185">Reference proteome</keyword>
<dbReference type="AlphaFoldDB" id="A0A8J2P857"/>
<dbReference type="Pfam" id="PF14497">
    <property type="entry name" value="GST_C_3"/>
    <property type="match status" value="1"/>
</dbReference>
<dbReference type="FunFam" id="1.20.1050.10:FF:000030">
    <property type="entry name" value="Glutathione S-transferase S1"/>
    <property type="match status" value="1"/>
</dbReference>